<evidence type="ECO:0000256" key="3">
    <source>
        <dbReference type="ARBA" id="ARBA00022448"/>
    </source>
</evidence>
<feature type="transmembrane region" description="Helical" evidence="10">
    <location>
        <begin position="284"/>
        <end position="303"/>
    </location>
</feature>
<dbReference type="Proteomes" id="UP001233999">
    <property type="component" value="Unassembled WGS sequence"/>
</dbReference>
<feature type="transmembrane region" description="Helical" evidence="10">
    <location>
        <begin position="182"/>
        <end position="201"/>
    </location>
</feature>
<evidence type="ECO:0000256" key="8">
    <source>
        <dbReference type="ARBA" id="ARBA00041866"/>
    </source>
</evidence>
<evidence type="ECO:0000256" key="5">
    <source>
        <dbReference type="ARBA" id="ARBA00022989"/>
    </source>
</evidence>
<evidence type="ECO:0000256" key="2">
    <source>
        <dbReference type="ARBA" id="ARBA00010694"/>
    </source>
</evidence>
<feature type="transmembrane region" description="Helical" evidence="10">
    <location>
        <begin position="158"/>
        <end position="175"/>
    </location>
</feature>
<dbReference type="GO" id="GO:0046964">
    <property type="term" value="F:3'-phosphoadenosine 5'-phosphosulfate transmembrane transporter activity"/>
    <property type="evidence" value="ECO:0007669"/>
    <property type="project" value="TreeGrafter"/>
</dbReference>
<feature type="transmembrane region" description="Helical" evidence="10">
    <location>
        <begin position="131"/>
        <end position="152"/>
    </location>
</feature>
<dbReference type="PANTHER" id="PTHR10778">
    <property type="entry name" value="SOLUTE CARRIER FAMILY 35 MEMBER B"/>
    <property type="match status" value="1"/>
</dbReference>
<keyword evidence="6 10" id="KW-0472">Membrane</keyword>
<comment type="caution">
    <text evidence="11">The sequence shown here is derived from an EMBL/GenBank/DDBJ whole genome shotgun (WGS) entry which is preliminary data.</text>
</comment>
<dbReference type="AlphaFoldDB" id="A0AAD8AA66"/>
<dbReference type="PANTHER" id="PTHR10778:SF8">
    <property type="entry name" value="ADENOSINE 3'-PHOSPHO 5'-PHOSPHOSULFATE TRANSPORTER 2"/>
    <property type="match status" value="1"/>
</dbReference>
<evidence type="ECO:0000313" key="12">
    <source>
        <dbReference type="Proteomes" id="UP001233999"/>
    </source>
</evidence>
<dbReference type="EMBL" id="JASPKZ010002647">
    <property type="protein sequence ID" value="KAJ9595279.1"/>
    <property type="molecule type" value="Genomic_DNA"/>
</dbReference>
<dbReference type="GO" id="GO:0005789">
    <property type="term" value="C:endoplasmic reticulum membrane"/>
    <property type="evidence" value="ECO:0007669"/>
    <property type="project" value="TreeGrafter"/>
</dbReference>
<evidence type="ECO:0000256" key="4">
    <source>
        <dbReference type="ARBA" id="ARBA00022692"/>
    </source>
</evidence>
<keyword evidence="3" id="KW-0813">Transport</keyword>
<feature type="non-terminal residue" evidence="11">
    <location>
        <position position="1"/>
    </location>
</feature>
<feature type="transmembrane region" description="Helical" evidence="10">
    <location>
        <begin position="67"/>
        <end position="85"/>
    </location>
</feature>
<evidence type="ECO:0000256" key="7">
    <source>
        <dbReference type="ARBA" id="ARBA00039669"/>
    </source>
</evidence>
<reference evidence="11" key="2">
    <citation type="submission" date="2023-05" db="EMBL/GenBank/DDBJ databases">
        <authorList>
            <person name="Fouks B."/>
        </authorList>
    </citation>
    <scope>NUCLEOTIDE SEQUENCE</scope>
    <source>
        <strain evidence="11">Stay&amp;Tobe</strain>
        <tissue evidence="11">Testes</tissue>
    </source>
</reference>
<comment type="subcellular location">
    <subcellularLocation>
        <location evidence="1">Golgi apparatus membrane</location>
        <topology evidence="1">Multi-pass membrane protein</topology>
    </subcellularLocation>
</comment>
<feature type="transmembrane region" description="Helical" evidence="10">
    <location>
        <begin position="97"/>
        <end position="119"/>
    </location>
</feature>
<name>A0AAD8AA66_DIPPU</name>
<gene>
    <name evidence="11" type="ORF">L9F63_027336</name>
</gene>
<feature type="transmembrane region" description="Helical" evidence="10">
    <location>
        <begin position="247"/>
        <end position="264"/>
    </location>
</feature>
<protein>
    <recommendedName>
        <fullName evidence="7">Adenosine 3'-phospho 5'-phosphosulfate transporter 2</fullName>
    </recommendedName>
    <alternativeName>
        <fullName evidence="8">PAPS transporter 2</fullName>
    </alternativeName>
    <alternativeName>
        <fullName evidence="9">Solute carrier family 35 member B3 homolog</fullName>
    </alternativeName>
</protein>
<evidence type="ECO:0000256" key="10">
    <source>
        <dbReference type="SAM" id="Phobius"/>
    </source>
</evidence>
<keyword evidence="12" id="KW-1185">Reference proteome</keyword>
<accession>A0AAD8AA66</accession>
<organism evidence="11 12">
    <name type="scientific">Diploptera punctata</name>
    <name type="common">Pacific beetle cockroach</name>
    <dbReference type="NCBI Taxonomy" id="6984"/>
    <lineage>
        <taxon>Eukaryota</taxon>
        <taxon>Metazoa</taxon>
        <taxon>Ecdysozoa</taxon>
        <taxon>Arthropoda</taxon>
        <taxon>Hexapoda</taxon>
        <taxon>Insecta</taxon>
        <taxon>Pterygota</taxon>
        <taxon>Neoptera</taxon>
        <taxon>Polyneoptera</taxon>
        <taxon>Dictyoptera</taxon>
        <taxon>Blattodea</taxon>
        <taxon>Blaberoidea</taxon>
        <taxon>Blaberidae</taxon>
        <taxon>Diplopterinae</taxon>
        <taxon>Diploptera</taxon>
    </lineage>
</organism>
<sequence length="388" mass="43842">ICVVDKPLPFKYMGSNFCAGAIMKSKNVDVRLQLGNAPRDNEKENLNNFELKILFLDISNYNQTTQFLFCSVGVFVFYLLYGYMQELIFTLDGFKPFGWYLTLVQFGYYSIFGYIEVNMKNVSRRIPLKTYMLLALLTLGTMGFSNSSLGYLNYPTQVIFKCCKLIPVLVGGILIQQKRYGVLDFMAASCMCLGLTLFTLADSYISPNFNTIGVVMISSALLCDAAIGNVQEKSMKAYKATNTEVVLYSYFIGFLYLMVIMVLTGDLYRGITFCSQHVMKTYGYALIFSLSGYLGIQIVLTLVKTCGAFTAATVTTCRKAVTIIISFAFFSKPFTFQYVWSGFIVILGIYLNIYSKNRNIIDFHSYLKKVQRLMKTSGPVNRRILADI</sequence>
<reference evidence="11" key="1">
    <citation type="journal article" date="2023" name="IScience">
        <title>Live-bearing cockroach genome reveals convergent evolutionary mechanisms linked to viviparity in insects and beyond.</title>
        <authorList>
            <person name="Fouks B."/>
            <person name="Harrison M.C."/>
            <person name="Mikhailova A.A."/>
            <person name="Marchal E."/>
            <person name="English S."/>
            <person name="Carruthers M."/>
            <person name="Jennings E.C."/>
            <person name="Chiamaka E.L."/>
            <person name="Frigard R.A."/>
            <person name="Pippel M."/>
            <person name="Attardo G.M."/>
            <person name="Benoit J.B."/>
            <person name="Bornberg-Bauer E."/>
            <person name="Tobe S.S."/>
        </authorList>
    </citation>
    <scope>NUCLEOTIDE SEQUENCE</scope>
    <source>
        <strain evidence="11">Stay&amp;Tobe</strain>
    </source>
</reference>
<feature type="transmembrane region" description="Helical" evidence="10">
    <location>
        <begin position="310"/>
        <end position="330"/>
    </location>
</feature>
<proteinExistence type="inferred from homology"/>
<comment type="similarity">
    <text evidence="2">Belongs to the nucleotide-sugar transporter family. SLC35B subfamily.</text>
</comment>
<evidence type="ECO:0000313" key="11">
    <source>
        <dbReference type="EMBL" id="KAJ9595279.1"/>
    </source>
</evidence>
<feature type="transmembrane region" description="Helical" evidence="10">
    <location>
        <begin position="207"/>
        <end position="227"/>
    </location>
</feature>
<dbReference type="GO" id="GO:0000139">
    <property type="term" value="C:Golgi membrane"/>
    <property type="evidence" value="ECO:0007669"/>
    <property type="project" value="UniProtKB-SubCell"/>
</dbReference>
<keyword evidence="5 10" id="KW-1133">Transmembrane helix</keyword>
<keyword evidence="4 10" id="KW-0812">Transmembrane</keyword>
<evidence type="ECO:0000256" key="6">
    <source>
        <dbReference type="ARBA" id="ARBA00023136"/>
    </source>
</evidence>
<evidence type="ECO:0000256" key="9">
    <source>
        <dbReference type="ARBA" id="ARBA00042729"/>
    </source>
</evidence>
<dbReference type="InterPro" id="IPR013657">
    <property type="entry name" value="SCL35B1-4/HUT1"/>
</dbReference>
<feature type="transmembrane region" description="Helical" evidence="10">
    <location>
        <begin position="336"/>
        <end position="354"/>
    </location>
</feature>
<evidence type="ECO:0000256" key="1">
    <source>
        <dbReference type="ARBA" id="ARBA00004653"/>
    </source>
</evidence>
<dbReference type="Pfam" id="PF08449">
    <property type="entry name" value="UAA"/>
    <property type="match status" value="1"/>
</dbReference>